<dbReference type="PANTHER" id="PTHR21231">
    <property type="entry name" value="XPA-BINDING PROTEIN 1-RELATED"/>
    <property type="match status" value="1"/>
</dbReference>
<dbReference type="Pfam" id="PF03029">
    <property type="entry name" value="ATP_bind_1"/>
    <property type="match status" value="1"/>
</dbReference>
<dbReference type="OrthoDB" id="5839at2759"/>
<proteinExistence type="inferred from homology"/>
<dbReference type="FunFam" id="3.40.50.300:FF:000338">
    <property type="entry name" value="GPN-loop GTPase 2"/>
    <property type="match status" value="1"/>
</dbReference>
<evidence type="ECO:0000313" key="9">
    <source>
        <dbReference type="EMBL" id="KAJ6219339.1"/>
    </source>
</evidence>
<protein>
    <recommendedName>
        <fullName evidence="3 8">GPN-loop GTPase 2</fullName>
    </recommendedName>
</protein>
<dbReference type="InterPro" id="IPR027417">
    <property type="entry name" value="P-loop_NTPase"/>
</dbReference>
<dbReference type="Gene3D" id="3.40.50.300">
    <property type="entry name" value="P-loop containing nucleotide triphosphate hydrolases"/>
    <property type="match status" value="1"/>
</dbReference>
<keyword evidence="4 8" id="KW-0547">Nucleotide-binding</keyword>
<comment type="subunit">
    <text evidence="7">Heterodimers with GPN1 or GPN3. Binds to RNA polymerase II (RNAPII).</text>
</comment>
<evidence type="ECO:0000256" key="8">
    <source>
        <dbReference type="RuleBase" id="RU365059"/>
    </source>
</evidence>
<evidence type="ECO:0000313" key="10">
    <source>
        <dbReference type="Proteomes" id="UP001142055"/>
    </source>
</evidence>
<dbReference type="SUPFAM" id="SSF52540">
    <property type="entry name" value="P-loop containing nucleoside triphosphate hydrolases"/>
    <property type="match status" value="1"/>
</dbReference>
<dbReference type="Proteomes" id="UP001142055">
    <property type="component" value="Chromosome 2"/>
</dbReference>
<evidence type="ECO:0000256" key="4">
    <source>
        <dbReference type="ARBA" id="ARBA00022741"/>
    </source>
</evidence>
<name>A0A9Q0RM25_BLOTA</name>
<evidence type="ECO:0000256" key="6">
    <source>
        <dbReference type="ARBA" id="ARBA00023134"/>
    </source>
</evidence>
<dbReference type="AlphaFoldDB" id="A0A9Q0RM25"/>
<sequence length="327" mass="37367">MANSLEILHGQMIIGPAGSGKTTLCNAMINLMKSIDREIIVINLDPDNAILPFNPHIDISELVQLTDVMQTQNLGPNGSFLFCIDLLSKNFQWLHGRITEEFQKAKFRIDKLNRNKTIESNRRKPYVIFDCPGQIELYTNFPAFKHLINQLGNVSTIDQDKTEDFKRTLDIRLTTVNVVDSFYASDPSKFITVVLNSLTSMLHLETPFVNVLSKIDLIENYGKTDFGIDFYCELPDLTKLVDQISNDPYLKKYRKLTESFASVIENYGLVSYVPVDIKNQDLLMRALALIDRANGFYISDMSSNEDVLNYYRMIQADFEANRYGDLV</sequence>
<evidence type="ECO:0000256" key="2">
    <source>
        <dbReference type="ARBA" id="ARBA00005290"/>
    </source>
</evidence>
<dbReference type="PANTHER" id="PTHR21231:SF3">
    <property type="entry name" value="GPN-LOOP GTPASE 2"/>
    <property type="match status" value="1"/>
</dbReference>
<dbReference type="EMBL" id="JAPWDV010000002">
    <property type="protein sequence ID" value="KAJ6219339.1"/>
    <property type="molecule type" value="Genomic_DNA"/>
</dbReference>
<dbReference type="GO" id="GO:0005737">
    <property type="term" value="C:cytoplasm"/>
    <property type="evidence" value="ECO:0007669"/>
    <property type="project" value="TreeGrafter"/>
</dbReference>
<comment type="caution">
    <text evidence="9">The sequence shown here is derived from an EMBL/GenBank/DDBJ whole genome shotgun (WGS) entry which is preliminary data.</text>
</comment>
<dbReference type="GO" id="GO:0003924">
    <property type="term" value="F:GTPase activity"/>
    <property type="evidence" value="ECO:0007669"/>
    <property type="project" value="TreeGrafter"/>
</dbReference>
<keyword evidence="5 8" id="KW-0378">Hydrolase</keyword>
<comment type="similarity">
    <text evidence="2 8">Belongs to the GPN-loop GTPase family.</text>
</comment>
<reference evidence="9" key="1">
    <citation type="submission" date="2022-12" db="EMBL/GenBank/DDBJ databases">
        <title>Genome assemblies of Blomia tropicalis.</title>
        <authorList>
            <person name="Cui Y."/>
        </authorList>
    </citation>
    <scope>NUCLEOTIDE SEQUENCE</scope>
    <source>
        <tissue evidence="9">Adult mites</tissue>
    </source>
</reference>
<evidence type="ECO:0000256" key="3">
    <source>
        <dbReference type="ARBA" id="ARBA00014588"/>
    </source>
</evidence>
<accession>A0A9Q0RM25</accession>
<gene>
    <name evidence="9" type="ORF">RDWZM_005151</name>
</gene>
<evidence type="ECO:0000256" key="5">
    <source>
        <dbReference type="ARBA" id="ARBA00022801"/>
    </source>
</evidence>
<evidence type="ECO:0000256" key="7">
    <source>
        <dbReference type="ARBA" id="ARBA00046611"/>
    </source>
</evidence>
<dbReference type="InterPro" id="IPR004130">
    <property type="entry name" value="Gpn"/>
</dbReference>
<dbReference type="GO" id="GO:0005525">
    <property type="term" value="F:GTP binding"/>
    <property type="evidence" value="ECO:0007669"/>
    <property type="project" value="UniProtKB-KW"/>
</dbReference>
<keyword evidence="6 8" id="KW-0342">GTP-binding</keyword>
<keyword evidence="10" id="KW-1185">Reference proteome</keyword>
<comment type="function">
    <text evidence="1 8">Small GTPase required for proper localization of RNA polymerase II and III (RNAPII and RNAPIII). May act at an RNAP assembly step prior to nuclear import.</text>
</comment>
<evidence type="ECO:0000256" key="1">
    <source>
        <dbReference type="ARBA" id="ARBA00003181"/>
    </source>
</evidence>
<dbReference type="OMA" id="ATHNYFL"/>
<organism evidence="9 10">
    <name type="scientific">Blomia tropicalis</name>
    <name type="common">Mite</name>
    <dbReference type="NCBI Taxonomy" id="40697"/>
    <lineage>
        <taxon>Eukaryota</taxon>
        <taxon>Metazoa</taxon>
        <taxon>Ecdysozoa</taxon>
        <taxon>Arthropoda</taxon>
        <taxon>Chelicerata</taxon>
        <taxon>Arachnida</taxon>
        <taxon>Acari</taxon>
        <taxon>Acariformes</taxon>
        <taxon>Sarcoptiformes</taxon>
        <taxon>Astigmata</taxon>
        <taxon>Glycyphagoidea</taxon>
        <taxon>Echimyopodidae</taxon>
        <taxon>Blomia</taxon>
    </lineage>
</organism>